<dbReference type="InterPro" id="IPR014752">
    <property type="entry name" value="Arrestin-like_C"/>
</dbReference>
<dbReference type="EMBL" id="JAAAUY010000505">
    <property type="protein sequence ID" value="KAF9329096.1"/>
    <property type="molecule type" value="Genomic_DNA"/>
</dbReference>
<evidence type="ECO:0008006" key="4">
    <source>
        <dbReference type="Google" id="ProtNLM"/>
    </source>
</evidence>
<gene>
    <name evidence="2" type="ORF">BG006_007814</name>
</gene>
<evidence type="ECO:0000313" key="2">
    <source>
        <dbReference type="EMBL" id="KAF9329096.1"/>
    </source>
</evidence>
<evidence type="ECO:0000256" key="1">
    <source>
        <dbReference type="SAM" id="MobiDB-lite"/>
    </source>
</evidence>
<protein>
    <recommendedName>
        <fullName evidence="4">Arrestin-like N-terminal domain-containing protein</fullName>
    </recommendedName>
</protein>
<organism evidence="2 3">
    <name type="scientific">Podila minutissima</name>
    <dbReference type="NCBI Taxonomy" id="64525"/>
    <lineage>
        <taxon>Eukaryota</taxon>
        <taxon>Fungi</taxon>
        <taxon>Fungi incertae sedis</taxon>
        <taxon>Mucoromycota</taxon>
        <taxon>Mortierellomycotina</taxon>
        <taxon>Mortierellomycetes</taxon>
        <taxon>Mortierellales</taxon>
        <taxon>Mortierellaceae</taxon>
        <taxon>Podila</taxon>
    </lineage>
</organism>
<name>A0A9P5SJ91_9FUNG</name>
<evidence type="ECO:0000313" key="3">
    <source>
        <dbReference type="Proteomes" id="UP000696485"/>
    </source>
</evidence>
<dbReference type="AlphaFoldDB" id="A0A9P5SJ91"/>
<dbReference type="Proteomes" id="UP000696485">
    <property type="component" value="Unassembled WGS sequence"/>
</dbReference>
<keyword evidence="3" id="KW-1185">Reference proteome</keyword>
<accession>A0A9P5SJ91</accession>
<feature type="region of interest" description="Disordered" evidence="1">
    <location>
        <begin position="356"/>
        <end position="379"/>
    </location>
</feature>
<dbReference type="Gene3D" id="2.60.40.640">
    <property type="match status" value="1"/>
</dbReference>
<comment type="caution">
    <text evidence="2">The sequence shown here is derived from an EMBL/GenBank/DDBJ whole genome shotgun (WGS) entry which is preliminary data.</text>
</comment>
<reference evidence="2" key="1">
    <citation type="journal article" date="2020" name="Fungal Divers.">
        <title>Resolving the Mortierellaceae phylogeny through synthesis of multi-gene phylogenetics and phylogenomics.</title>
        <authorList>
            <person name="Vandepol N."/>
            <person name="Liber J."/>
            <person name="Desiro A."/>
            <person name="Na H."/>
            <person name="Kennedy M."/>
            <person name="Barry K."/>
            <person name="Grigoriev I.V."/>
            <person name="Miller A.N."/>
            <person name="O'Donnell K."/>
            <person name="Stajich J.E."/>
            <person name="Bonito G."/>
        </authorList>
    </citation>
    <scope>NUCLEOTIDE SEQUENCE</scope>
    <source>
        <strain evidence="2">NVP1</strain>
    </source>
</reference>
<proteinExistence type="predicted"/>
<sequence>MFSKSTPKVRNMTIHVQTGATIGPKGLPLVYGNPDSLTILNAVINFETSHDCKAKGVEILFKAATHTQFSDATVPSLLHEAEQIFYSKQWELEVTKPRPGVVGKGVYARQVSVVLDPSFPSSCHNVFGSMRYIFEARLKGAKGFGIARIDWTVQQEVWVLNSTLPFIYPGVNDYYLEEESIPVAQFERWNDALPFSLTVPSQTLYTGQVVPVKVALEPFLASSALAGQEPAILCATFILLETRLFRARFVPEVRESMQKVMSIGVNTGWPRTGATTGWERVINISLPLSPSVSLSTKSRFLDISHTFVLMMDLQVAGRSKPEKLRTQVSVQITAPRSMPSEPPLYGEMVLYDDGGDGLMAPPPPGFDSDEELPGYVRYE</sequence>